<organism evidence="1 2">
    <name type="scientific">Dillenia turbinata</name>
    <dbReference type="NCBI Taxonomy" id="194707"/>
    <lineage>
        <taxon>Eukaryota</taxon>
        <taxon>Viridiplantae</taxon>
        <taxon>Streptophyta</taxon>
        <taxon>Embryophyta</taxon>
        <taxon>Tracheophyta</taxon>
        <taxon>Spermatophyta</taxon>
        <taxon>Magnoliopsida</taxon>
        <taxon>eudicotyledons</taxon>
        <taxon>Gunneridae</taxon>
        <taxon>Pentapetalae</taxon>
        <taxon>Dilleniales</taxon>
        <taxon>Dilleniaceae</taxon>
        <taxon>Dillenia</taxon>
    </lineage>
</organism>
<dbReference type="AlphaFoldDB" id="A0AAN8Z963"/>
<reference evidence="1 2" key="1">
    <citation type="submission" date="2023-12" db="EMBL/GenBank/DDBJ databases">
        <title>A high-quality genome assembly for Dillenia turbinata (Dilleniales).</title>
        <authorList>
            <person name="Chanderbali A."/>
        </authorList>
    </citation>
    <scope>NUCLEOTIDE SEQUENCE [LARGE SCALE GENOMIC DNA]</scope>
    <source>
        <strain evidence="1">LSX21</strain>
        <tissue evidence="1">Leaf</tissue>
    </source>
</reference>
<sequence length="98" mass="11120">MQDKIMKEISSYKNKAGDFGRKMAMETGVTLLPGEDLMLQRNPEQDPLDTISLGNVNVVDDWVTVKEMLLRGVWWCRLVDANTRLLNSSTDETEVLCT</sequence>
<accession>A0AAN8Z963</accession>
<dbReference type="Proteomes" id="UP001370490">
    <property type="component" value="Unassembled WGS sequence"/>
</dbReference>
<proteinExistence type="predicted"/>
<name>A0AAN8Z963_9MAGN</name>
<protein>
    <submittedName>
        <fullName evidence="1">Uncharacterized protein</fullName>
    </submittedName>
</protein>
<gene>
    <name evidence="1" type="ORF">RJ641_005577</name>
</gene>
<evidence type="ECO:0000313" key="2">
    <source>
        <dbReference type="Proteomes" id="UP001370490"/>
    </source>
</evidence>
<dbReference type="EMBL" id="JBAMMX010000013">
    <property type="protein sequence ID" value="KAK6929372.1"/>
    <property type="molecule type" value="Genomic_DNA"/>
</dbReference>
<keyword evidence="2" id="KW-1185">Reference proteome</keyword>
<feature type="non-terminal residue" evidence="1">
    <location>
        <position position="98"/>
    </location>
</feature>
<comment type="caution">
    <text evidence="1">The sequence shown here is derived from an EMBL/GenBank/DDBJ whole genome shotgun (WGS) entry which is preliminary data.</text>
</comment>
<evidence type="ECO:0000313" key="1">
    <source>
        <dbReference type="EMBL" id="KAK6929372.1"/>
    </source>
</evidence>